<evidence type="ECO:0000256" key="1">
    <source>
        <dbReference type="SAM" id="MobiDB-lite"/>
    </source>
</evidence>
<feature type="region of interest" description="Disordered" evidence="1">
    <location>
        <begin position="24"/>
        <end position="59"/>
    </location>
</feature>
<comment type="caution">
    <text evidence="2">The sequence shown here is derived from an EMBL/GenBank/DDBJ whole genome shotgun (WGS) entry which is preliminary data.</text>
</comment>
<sequence length="59" mass="6264">MRAGWPRAGCRGFLLLPTPLWSPAKGHIGRLAEPRSPGQDKSAQSNTHRVARGGTGATE</sequence>
<reference evidence="2 3" key="1">
    <citation type="journal article" date="2018" name="Mol. Genet. Genomics">
        <title>The red deer Cervus elaphus genome CerEla1.0: sequencing, annotating, genes, and chromosomes.</title>
        <authorList>
            <person name="Bana N.A."/>
            <person name="Nyiri A."/>
            <person name="Nagy J."/>
            <person name="Frank K."/>
            <person name="Nagy T."/>
            <person name="Steger V."/>
            <person name="Schiller M."/>
            <person name="Lakatos P."/>
            <person name="Sugar L."/>
            <person name="Horn P."/>
            <person name="Barta E."/>
            <person name="Orosz L."/>
        </authorList>
    </citation>
    <scope>NUCLEOTIDE SEQUENCE [LARGE SCALE GENOMIC DNA]</scope>
    <source>
        <strain evidence="2">Hungarian</strain>
    </source>
</reference>
<organism evidence="2 3">
    <name type="scientific">Cervus elaphus hippelaphus</name>
    <name type="common">European red deer</name>
    <dbReference type="NCBI Taxonomy" id="46360"/>
    <lineage>
        <taxon>Eukaryota</taxon>
        <taxon>Metazoa</taxon>
        <taxon>Chordata</taxon>
        <taxon>Craniata</taxon>
        <taxon>Vertebrata</taxon>
        <taxon>Euteleostomi</taxon>
        <taxon>Mammalia</taxon>
        <taxon>Eutheria</taxon>
        <taxon>Laurasiatheria</taxon>
        <taxon>Artiodactyla</taxon>
        <taxon>Ruminantia</taxon>
        <taxon>Pecora</taxon>
        <taxon>Cervidae</taxon>
        <taxon>Cervinae</taxon>
        <taxon>Cervus</taxon>
    </lineage>
</organism>
<gene>
    <name evidence="2" type="ORF">Celaphus_00007375</name>
</gene>
<keyword evidence="3" id="KW-1185">Reference proteome</keyword>
<evidence type="ECO:0000313" key="3">
    <source>
        <dbReference type="Proteomes" id="UP000242450"/>
    </source>
</evidence>
<feature type="compositionally biased region" description="Polar residues" evidence="1">
    <location>
        <begin position="39"/>
        <end position="48"/>
    </location>
</feature>
<dbReference type="Proteomes" id="UP000242450">
    <property type="component" value="Chromosome 10"/>
</dbReference>
<proteinExistence type="predicted"/>
<accession>A0A212CYI1</accession>
<evidence type="ECO:0000313" key="2">
    <source>
        <dbReference type="EMBL" id="OWK11023.1"/>
    </source>
</evidence>
<dbReference type="EMBL" id="MKHE01000010">
    <property type="protein sequence ID" value="OWK11023.1"/>
    <property type="molecule type" value="Genomic_DNA"/>
</dbReference>
<name>A0A212CYI1_CEREH</name>
<dbReference type="AlphaFoldDB" id="A0A212CYI1"/>
<protein>
    <submittedName>
        <fullName evidence="2">Uncharacterized protein</fullName>
    </submittedName>
</protein>